<reference evidence="2 3" key="1">
    <citation type="submission" date="2021-08" db="EMBL/GenBank/DDBJ databases">
        <title>Genome sequence analysis of Clostridium chauvoei strains of European origin and evaluation of typing options for outbreak investigations.</title>
        <authorList>
            <person name="Abdel-Glil M."/>
            <person name="Thomas P."/>
            <person name="Seyboldt C."/>
        </authorList>
    </citation>
    <scope>NUCLEOTIDE SEQUENCE [LARGE SCALE GENOMIC DNA]</scope>
    <source>
        <strain evidence="2 3">S0260-09</strain>
    </source>
</reference>
<comment type="caution">
    <text evidence="2">The sequence shown here is derived from an EMBL/GenBank/DDBJ whole genome shotgun (WGS) entry which is preliminary data.</text>
</comment>
<name>A0ABD4RIU7_9CLOT</name>
<gene>
    <name evidence="2" type="ORF">K4H94_09750</name>
</gene>
<dbReference type="Pfam" id="PF13302">
    <property type="entry name" value="Acetyltransf_3"/>
    <property type="match status" value="1"/>
</dbReference>
<feature type="domain" description="N-acetyltransferase" evidence="1">
    <location>
        <begin position="2"/>
        <end position="46"/>
    </location>
</feature>
<proteinExistence type="predicted"/>
<dbReference type="InterPro" id="IPR016181">
    <property type="entry name" value="Acyl_CoA_acyltransferase"/>
</dbReference>
<evidence type="ECO:0000313" key="2">
    <source>
        <dbReference type="EMBL" id="MBX7291297.1"/>
    </source>
</evidence>
<organism evidence="2 3">
    <name type="scientific">Clostridium chauvoei</name>
    <dbReference type="NCBI Taxonomy" id="46867"/>
    <lineage>
        <taxon>Bacteria</taxon>
        <taxon>Bacillati</taxon>
        <taxon>Bacillota</taxon>
        <taxon>Clostridia</taxon>
        <taxon>Eubacteriales</taxon>
        <taxon>Clostridiaceae</taxon>
        <taxon>Clostridium</taxon>
    </lineage>
</organism>
<evidence type="ECO:0000313" key="3">
    <source>
        <dbReference type="Proteomes" id="UP000775179"/>
    </source>
</evidence>
<dbReference type="KEGG" id="cchv:BTM20_09875"/>
<dbReference type="GeneID" id="99802905"/>
<dbReference type="AlphaFoldDB" id="A0ABD4RIU7"/>
<dbReference type="Proteomes" id="UP000775179">
    <property type="component" value="Unassembled WGS sequence"/>
</dbReference>
<dbReference type="EMBL" id="JAIFTX010000021">
    <property type="protein sequence ID" value="MBX7291297.1"/>
    <property type="molecule type" value="Genomic_DNA"/>
</dbReference>
<protein>
    <submittedName>
        <fullName evidence="2">GNAT family N-acetyltransferase</fullName>
    </submittedName>
</protein>
<dbReference type="SUPFAM" id="SSF55729">
    <property type="entry name" value="Acyl-CoA N-acyltransferases (Nat)"/>
    <property type="match status" value="1"/>
</dbReference>
<sequence>MRGIAIEAINEIIQYSFNDEHISSIVYSHFINNIQSKKVIEKSGFKDKLTTDNKIYYYLNNGGNYKK</sequence>
<dbReference type="Gene3D" id="3.40.630.30">
    <property type="match status" value="1"/>
</dbReference>
<accession>A0ABD4RIU7</accession>
<dbReference type="InterPro" id="IPR000182">
    <property type="entry name" value="GNAT_dom"/>
</dbReference>
<dbReference type="RefSeq" id="WP_161493104.1">
    <property type="nucleotide sequence ID" value="NZ_CP018624.1"/>
</dbReference>
<evidence type="ECO:0000259" key="1">
    <source>
        <dbReference type="Pfam" id="PF13302"/>
    </source>
</evidence>